<name>A0AAP2GRP2_9BACT</name>
<comment type="caution">
    <text evidence="3">The sequence shown here is derived from an EMBL/GenBank/DDBJ whole genome shotgun (WGS) entry which is preliminary data.</text>
</comment>
<dbReference type="Proteomes" id="UP001319200">
    <property type="component" value="Unassembled WGS sequence"/>
</dbReference>
<keyword evidence="3" id="KW-0418">Kinase</keyword>
<dbReference type="PANTHER" id="PTHR34220">
    <property type="entry name" value="SENSOR HISTIDINE KINASE YPDA"/>
    <property type="match status" value="1"/>
</dbReference>
<keyword evidence="1" id="KW-1133">Transmembrane helix</keyword>
<accession>A0AAP2GRP2</accession>
<reference evidence="3 4" key="1">
    <citation type="submission" date="2021-05" db="EMBL/GenBank/DDBJ databases">
        <title>A Polyphasic approach of four new species of the genus Ohtaekwangia: Ohtaekwangia histidinii sp. nov., Ohtaekwangia cretensis sp. nov., Ohtaekwangia indiensis sp. nov., Ohtaekwangia reichenbachii sp. nov. from diverse environment.</title>
        <authorList>
            <person name="Octaviana S."/>
        </authorList>
    </citation>
    <scope>NUCLEOTIDE SEQUENCE [LARGE SCALE GENOMIC DNA]</scope>
    <source>
        <strain evidence="3 4">PWU4</strain>
    </source>
</reference>
<feature type="transmembrane region" description="Helical" evidence="1">
    <location>
        <begin position="87"/>
        <end position="109"/>
    </location>
</feature>
<evidence type="ECO:0000313" key="3">
    <source>
        <dbReference type="EMBL" id="MBT1699802.1"/>
    </source>
</evidence>
<keyword evidence="1" id="KW-0812">Transmembrane</keyword>
<dbReference type="EMBL" id="JAHESF010000030">
    <property type="protein sequence ID" value="MBT1699802.1"/>
    <property type="molecule type" value="Genomic_DNA"/>
</dbReference>
<evidence type="ECO:0000259" key="2">
    <source>
        <dbReference type="Pfam" id="PF06580"/>
    </source>
</evidence>
<dbReference type="GO" id="GO:0000155">
    <property type="term" value="F:phosphorelay sensor kinase activity"/>
    <property type="evidence" value="ECO:0007669"/>
    <property type="project" value="InterPro"/>
</dbReference>
<proteinExistence type="predicted"/>
<evidence type="ECO:0000313" key="4">
    <source>
        <dbReference type="Proteomes" id="UP001319200"/>
    </source>
</evidence>
<dbReference type="Pfam" id="PF06580">
    <property type="entry name" value="His_kinase"/>
    <property type="match status" value="1"/>
</dbReference>
<keyword evidence="1" id="KW-0472">Membrane</keyword>
<keyword evidence="4" id="KW-1185">Reference proteome</keyword>
<dbReference type="GO" id="GO:0016020">
    <property type="term" value="C:membrane"/>
    <property type="evidence" value="ECO:0007669"/>
    <property type="project" value="InterPro"/>
</dbReference>
<gene>
    <name evidence="3" type="ORF">KK083_23140</name>
</gene>
<feature type="domain" description="Signal transduction histidine kinase internal region" evidence="2">
    <location>
        <begin position="172"/>
        <end position="251"/>
    </location>
</feature>
<dbReference type="InterPro" id="IPR050640">
    <property type="entry name" value="Bact_2-comp_sensor_kinase"/>
</dbReference>
<dbReference type="RefSeq" id="WP_254167987.1">
    <property type="nucleotide sequence ID" value="NZ_JAHESF010000030.1"/>
</dbReference>
<dbReference type="InterPro" id="IPR010559">
    <property type="entry name" value="Sig_transdc_His_kin_internal"/>
</dbReference>
<feature type="transmembrane region" description="Helical" evidence="1">
    <location>
        <begin position="21"/>
        <end position="41"/>
    </location>
</feature>
<feature type="transmembrane region" description="Helical" evidence="1">
    <location>
        <begin position="53"/>
        <end position="75"/>
    </location>
</feature>
<evidence type="ECO:0000256" key="1">
    <source>
        <dbReference type="SAM" id="Phobius"/>
    </source>
</evidence>
<protein>
    <submittedName>
        <fullName evidence="3">Histidine kinase</fullName>
    </submittedName>
</protein>
<organism evidence="3 4">
    <name type="scientific">Chryseosolibacter histidini</name>
    <dbReference type="NCBI Taxonomy" id="2782349"/>
    <lineage>
        <taxon>Bacteria</taxon>
        <taxon>Pseudomonadati</taxon>
        <taxon>Bacteroidota</taxon>
        <taxon>Cytophagia</taxon>
        <taxon>Cytophagales</taxon>
        <taxon>Chryseotaleaceae</taxon>
        <taxon>Chryseosolibacter</taxon>
    </lineage>
</organism>
<dbReference type="AlphaFoldDB" id="A0AAP2GRP2"/>
<sequence length="377" mass="43304">MDDFFSRLVLSDEPAYRIGRHTLFWVACWIFMGFIYGFVYLNTEYQPLFLMSFAESFLFLPQHMLLSYGIIYFMLPRYILKNRYWPGIGGTLLLILVAALMSPVIQKFLIIPFKEAFEVPILVKRLNLFHSFMGGLRGSMTVAGFAVAIKLVKHWYFKKVENEILEKEKLKAELQLLKGQLEPHFIFNTLNSIYSLSIKGSDQTSDAILKLSNLMRYTLTECNGLTIPLAKEVQIINNYIELGKTRMRERLDLTVNISGDFHHKKIAPLLLLPFLENSFKYGAHEMLANAWISLDLTVKGDVLKFKLINGRTAESEARTVSSQIGLQNVKKRLALMYPSSHELRITEDTETFIVQLTLQLDKIKIPESDEQVKLSAG</sequence>
<dbReference type="PANTHER" id="PTHR34220:SF7">
    <property type="entry name" value="SENSOR HISTIDINE KINASE YPDA"/>
    <property type="match status" value="1"/>
</dbReference>
<keyword evidence="3" id="KW-0808">Transferase</keyword>